<feature type="compositionally biased region" description="Basic residues" evidence="1">
    <location>
        <begin position="13"/>
        <end position="23"/>
    </location>
</feature>
<evidence type="ECO:0000313" key="2">
    <source>
        <dbReference type="EMBL" id="KAF7835322.1"/>
    </source>
</evidence>
<dbReference type="EMBL" id="JAAIUW010000004">
    <property type="protein sequence ID" value="KAF7835322.1"/>
    <property type="molecule type" value="Genomic_DNA"/>
</dbReference>
<dbReference type="AlphaFoldDB" id="A0A835CDR9"/>
<gene>
    <name evidence="2" type="ORF">G2W53_010181</name>
</gene>
<proteinExistence type="predicted"/>
<sequence>MPHGSVGRGRLSSSKKKLSRKRRTDCLRRRLSFRISQGSFRKKPVKRSVPDCSSFANPAFQEIIGDAWFHSVAKFDSDCDDDYQSVLDDVVFVNGIEDEIF</sequence>
<dbReference type="Proteomes" id="UP000634136">
    <property type="component" value="Unassembled WGS sequence"/>
</dbReference>
<accession>A0A835CDR9</accession>
<keyword evidence="3" id="KW-1185">Reference proteome</keyword>
<comment type="caution">
    <text evidence="2">The sequence shown here is derived from an EMBL/GenBank/DDBJ whole genome shotgun (WGS) entry which is preliminary data.</text>
</comment>
<name>A0A835CDR9_9FABA</name>
<protein>
    <submittedName>
        <fullName evidence="2">Uncharacterized protein</fullName>
    </submittedName>
</protein>
<organism evidence="2 3">
    <name type="scientific">Senna tora</name>
    <dbReference type="NCBI Taxonomy" id="362788"/>
    <lineage>
        <taxon>Eukaryota</taxon>
        <taxon>Viridiplantae</taxon>
        <taxon>Streptophyta</taxon>
        <taxon>Embryophyta</taxon>
        <taxon>Tracheophyta</taxon>
        <taxon>Spermatophyta</taxon>
        <taxon>Magnoliopsida</taxon>
        <taxon>eudicotyledons</taxon>
        <taxon>Gunneridae</taxon>
        <taxon>Pentapetalae</taxon>
        <taxon>rosids</taxon>
        <taxon>fabids</taxon>
        <taxon>Fabales</taxon>
        <taxon>Fabaceae</taxon>
        <taxon>Caesalpinioideae</taxon>
        <taxon>Cassia clade</taxon>
        <taxon>Senna</taxon>
    </lineage>
</organism>
<evidence type="ECO:0000313" key="3">
    <source>
        <dbReference type="Proteomes" id="UP000634136"/>
    </source>
</evidence>
<evidence type="ECO:0000256" key="1">
    <source>
        <dbReference type="SAM" id="MobiDB-lite"/>
    </source>
</evidence>
<reference evidence="2" key="1">
    <citation type="submission" date="2020-09" db="EMBL/GenBank/DDBJ databases">
        <title>Genome-Enabled Discovery of Anthraquinone Biosynthesis in Senna tora.</title>
        <authorList>
            <person name="Kang S.-H."/>
            <person name="Pandey R.P."/>
            <person name="Lee C.-M."/>
            <person name="Sim J.-S."/>
            <person name="Jeong J.-T."/>
            <person name="Choi B.-S."/>
            <person name="Jung M."/>
            <person name="Ginzburg D."/>
            <person name="Zhao K."/>
            <person name="Won S.Y."/>
            <person name="Oh T.-J."/>
            <person name="Yu Y."/>
            <person name="Kim N.-H."/>
            <person name="Lee O.R."/>
            <person name="Lee T.-H."/>
            <person name="Bashyal P."/>
            <person name="Kim T.-S."/>
            <person name="Lee W.-H."/>
            <person name="Kawkins C."/>
            <person name="Kim C.-K."/>
            <person name="Kim J.S."/>
            <person name="Ahn B.O."/>
            <person name="Rhee S.Y."/>
            <person name="Sohng J.K."/>
        </authorList>
    </citation>
    <scope>NUCLEOTIDE SEQUENCE</scope>
    <source>
        <tissue evidence="2">Leaf</tissue>
    </source>
</reference>
<feature type="region of interest" description="Disordered" evidence="1">
    <location>
        <begin position="1"/>
        <end position="24"/>
    </location>
</feature>